<keyword evidence="2 3" id="KW-0067">ATP-binding</keyword>
<keyword evidence="1 3" id="KW-0547">Nucleotide-binding</keyword>
<evidence type="ECO:0000256" key="3">
    <source>
        <dbReference type="HAMAP-Rule" id="MF_00376"/>
    </source>
</evidence>
<sequence>MIIGLTGSIATGKSTVANMLRAKGFPIVDADVISREIVEPGSPVLKEISEAFGEGALREDGTMNREWIGARIFGDETERQKLNRIMHPAVRKEMLRQKDEWLGKGAQIVIMDIPLLFESKLQHFVDKILVVSASPKVQKERLMARNHLTEEEADDRIHSQLPIAEKESGADAVIYNDGTLKETEKQLDQILIEWQAQF</sequence>
<keyword evidence="3" id="KW-0963">Cytoplasm</keyword>
<evidence type="ECO:0000256" key="2">
    <source>
        <dbReference type="ARBA" id="ARBA00022840"/>
    </source>
</evidence>
<protein>
    <recommendedName>
        <fullName evidence="3 4">Dephospho-CoA kinase</fullName>
        <ecNumber evidence="3 4">2.7.1.24</ecNumber>
    </recommendedName>
    <alternativeName>
        <fullName evidence="3">Dephosphocoenzyme A kinase</fullName>
    </alternativeName>
</protein>
<dbReference type="Pfam" id="PF01121">
    <property type="entry name" value="CoaE"/>
    <property type="match status" value="1"/>
</dbReference>
<dbReference type="EC" id="2.7.1.24" evidence="3 4"/>
<gene>
    <name evidence="3 5" type="primary">coaE</name>
    <name evidence="5" type="ORF">ACFQ38_17685</name>
</gene>
<dbReference type="Proteomes" id="UP001597231">
    <property type="component" value="Unassembled WGS sequence"/>
</dbReference>
<keyword evidence="3" id="KW-0173">Coenzyme A biosynthesis</keyword>
<comment type="caution">
    <text evidence="5">The sequence shown here is derived from an EMBL/GenBank/DDBJ whole genome shotgun (WGS) entry which is preliminary data.</text>
</comment>
<evidence type="ECO:0000256" key="1">
    <source>
        <dbReference type="ARBA" id="ARBA00022741"/>
    </source>
</evidence>
<evidence type="ECO:0000313" key="6">
    <source>
        <dbReference type="Proteomes" id="UP001597231"/>
    </source>
</evidence>
<evidence type="ECO:0000313" key="5">
    <source>
        <dbReference type="EMBL" id="MFD1206933.1"/>
    </source>
</evidence>
<dbReference type="EMBL" id="JBHTLT010000132">
    <property type="protein sequence ID" value="MFD1206933.1"/>
    <property type="molecule type" value="Genomic_DNA"/>
</dbReference>
<dbReference type="CDD" id="cd02022">
    <property type="entry name" value="DPCK"/>
    <property type="match status" value="1"/>
</dbReference>
<feature type="binding site" evidence="3">
    <location>
        <begin position="10"/>
        <end position="15"/>
    </location>
    <ligand>
        <name>ATP</name>
        <dbReference type="ChEBI" id="CHEBI:30616"/>
    </ligand>
</feature>
<keyword evidence="3 5" id="KW-0808">Transferase</keyword>
<keyword evidence="6" id="KW-1185">Reference proteome</keyword>
<comment type="similarity">
    <text evidence="3">Belongs to the CoaE family.</text>
</comment>
<proteinExistence type="inferred from homology"/>
<dbReference type="RefSeq" id="WP_336823493.1">
    <property type="nucleotide sequence ID" value="NZ_JBHTLT010000132.1"/>
</dbReference>
<dbReference type="Gene3D" id="3.40.50.300">
    <property type="entry name" value="P-loop containing nucleotide triphosphate hydrolases"/>
    <property type="match status" value="1"/>
</dbReference>
<reference evidence="6" key="1">
    <citation type="journal article" date="2019" name="Int. J. Syst. Evol. Microbiol.">
        <title>The Global Catalogue of Microorganisms (GCM) 10K type strain sequencing project: providing services to taxonomists for standard genome sequencing and annotation.</title>
        <authorList>
            <consortium name="The Broad Institute Genomics Platform"/>
            <consortium name="The Broad Institute Genome Sequencing Center for Infectious Disease"/>
            <person name="Wu L."/>
            <person name="Ma J."/>
        </authorList>
    </citation>
    <scope>NUCLEOTIDE SEQUENCE [LARGE SCALE GENOMIC DNA]</scope>
    <source>
        <strain evidence="6">CCUG 53915</strain>
    </source>
</reference>
<dbReference type="HAMAP" id="MF_00376">
    <property type="entry name" value="Dephospho_CoA_kinase"/>
    <property type="match status" value="1"/>
</dbReference>
<evidence type="ECO:0000256" key="4">
    <source>
        <dbReference type="NCBIfam" id="TIGR00152"/>
    </source>
</evidence>
<dbReference type="InterPro" id="IPR001977">
    <property type="entry name" value="Depp_CoAkinase"/>
</dbReference>
<dbReference type="InterPro" id="IPR027417">
    <property type="entry name" value="P-loop_NTPase"/>
</dbReference>
<dbReference type="PROSITE" id="PS51219">
    <property type="entry name" value="DPCK"/>
    <property type="match status" value="1"/>
</dbReference>
<dbReference type="PANTHER" id="PTHR10695:SF46">
    <property type="entry name" value="BIFUNCTIONAL COENZYME A SYNTHASE-RELATED"/>
    <property type="match status" value="1"/>
</dbReference>
<comment type="function">
    <text evidence="3">Catalyzes the phosphorylation of the 3'-hydroxyl group of dephosphocoenzyme A to form coenzyme A.</text>
</comment>
<keyword evidence="3 5" id="KW-0418">Kinase</keyword>
<comment type="catalytic activity">
    <reaction evidence="3">
        <text>3'-dephospho-CoA + ATP = ADP + CoA + H(+)</text>
        <dbReference type="Rhea" id="RHEA:18245"/>
        <dbReference type="ChEBI" id="CHEBI:15378"/>
        <dbReference type="ChEBI" id="CHEBI:30616"/>
        <dbReference type="ChEBI" id="CHEBI:57287"/>
        <dbReference type="ChEBI" id="CHEBI:57328"/>
        <dbReference type="ChEBI" id="CHEBI:456216"/>
        <dbReference type="EC" id="2.7.1.24"/>
    </reaction>
</comment>
<name>A0ABW3U4C0_9BACL</name>
<dbReference type="NCBIfam" id="TIGR00152">
    <property type="entry name" value="dephospho-CoA kinase"/>
    <property type="match status" value="1"/>
</dbReference>
<dbReference type="PANTHER" id="PTHR10695">
    <property type="entry name" value="DEPHOSPHO-COA KINASE-RELATED"/>
    <property type="match status" value="1"/>
</dbReference>
<dbReference type="GO" id="GO:0004140">
    <property type="term" value="F:dephospho-CoA kinase activity"/>
    <property type="evidence" value="ECO:0007669"/>
    <property type="project" value="UniProtKB-EC"/>
</dbReference>
<dbReference type="SUPFAM" id="SSF52540">
    <property type="entry name" value="P-loop containing nucleoside triphosphate hydrolases"/>
    <property type="match status" value="1"/>
</dbReference>
<comment type="pathway">
    <text evidence="3">Cofactor biosynthesis; coenzyme A biosynthesis; CoA from (R)-pantothenate: step 5/5.</text>
</comment>
<accession>A0ABW3U4C0</accession>
<organism evidence="5 6">
    <name type="scientific">Sporosarcina contaminans</name>
    <dbReference type="NCBI Taxonomy" id="633403"/>
    <lineage>
        <taxon>Bacteria</taxon>
        <taxon>Bacillati</taxon>
        <taxon>Bacillota</taxon>
        <taxon>Bacilli</taxon>
        <taxon>Bacillales</taxon>
        <taxon>Caryophanaceae</taxon>
        <taxon>Sporosarcina</taxon>
    </lineage>
</organism>
<comment type="subcellular location">
    <subcellularLocation>
        <location evidence="3">Cytoplasm</location>
    </subcellularLocation>
</comment>